<accession>A0A080ZNS3</accession>
<evidence type="ECO:0000313" key="6">
    <source>
        <dbReference type="EMBL" id="ETO68284.1"/>
    </source>
</evidence>
<evidence type="ECO:0000256" key="1">
    <source>
        <dbReference type="ARBA" id="ARBA00004613"/>
    </source>
</evidence>
<comment type="domain">
    <text evidence="5">The RxLR-dEER motif acts to carry the protein into the host cell cytoplasm through binding to cell surface phosphatidylinositol-3-phosphate.</text>
</comment>
<comment type="caution">
    <text evidence="6">The sequence shown here is derived from an EMBL/GenBank/DDBJ whole genome shotgun (WGS) entry which is preliminary data.</text>
</comment>
<comment type="function">
    <text evidence="5">Effector that suppresses plant defense responses during pathogen infection.</text>
</comment>
<dbReference type="Proteomes" id="UP000028582">
    <property type="component" value="Unassembled WGS sequence"/>
</dbReference>
<proteinExistence type="inferred from homology"/>
<dbReference type="GO" id="GO:0043657">
    <property type="term" value="C:host cell"/>
    <property type="evidence" value="ECO:0007669"/>
    <property type="project" value="UniProtKB-SubCell"/>
</dbReference>
<organism evidence="6 7">
    <name type="scientific">Phytophthora nicotianae P1976</name>
    <dbReference type="NCBI Taxonomy" id="1317066"/>
    <lineage>
        <taxon>Eukaryota</taxon>
        <taxon>Sar</taxon>
        <taxon>Stramenopiles</taxon>
        <taxon>Oomycota</taxon>
        <taxon>Peronosporomycetes</taxon>
        <taxon>Peronosporales</taxon>
        <taxon>Peronosporaceae</taxon>
        <taxon>Phytophthora</taxon>
    </lineage>
</organism>
<feature type="chain" id="PRO_5044961874" description="RxLR effector protein" evidence="5">
    <location>
        <begin position="21"/>
        <end position="285"/>
    </location>
</feature>
<comment type="subcellular location">
    <subcellularLocation>
        <location evidence="1 5">Secreted</location>
    </subcellularLocation>
</comment>
<keyword evidence="4 5" id="KW-0732">Signal</keyword>
<gene>
    <name evidence="6" type="ORF">F444_14864</name>
</gene>
<dbReference type="AlphaFoldDB" id="A0A080ZNS3"/>
<dbReference type="EMBL" id="ANJA01002725">
    <property type="protein sequence ID" value="ETO68284.1"/>
    <property type="molecule type" value="Genomic_DNA"/>
</dbReference>
<reference evidence="6 7" key="1">
    <citation type="submission" date="2013-11" db="EMBL/GenBank/DDBJ databases">
        <title>The Genome Sequence of Phytophthora parasitica P1976.</title>
        <authorList>
            <consortium name="The Broad Institute Genomics Platform"/>
            <person name="Russ C."/>
            <person name="Tyler B."/>
            <person name="Panabieres F."/>
            <person name="Shan W."/>
            <person name="Tripathy S."/>
            <person name="Grunwald N."/>
            <person name="Machado M."/>
            <person name="Johnson C.S."/>
            <person name="Walker B."/>
            <person name="Young S."/>
            <person name="Zeng Q."/>
            <person name="Gargeya S."/>
            <person name="Fitzgerald M."/>
            <person name="Haas B."/>
            <person name="Abouelleil A."/>
            <person name="Allen A.W."/>
            <person name="Alvarado L."/>
            <person name="Arachchi H.M."/>
            <person name="Berlin A.M."/>
            <person name="Chapman S.B."/>
            <person name="Gainer-Dewar J."/>
            <person name="Goldberg J."/>
            <person name="Griggs A."/>
            <person name="Gujja S."/>
            <person name="Hansen M."/>
            <person name="Howarth C."/>
            <person name="Imamovic A."/>
            <person name="Ireland A."/>
            <person name="Larimer J."/>
            <person name="McCowan C."/>
            <person name="Murphy C."/>
            <person name="Pearson M."/>
            <person name="Poon T.W."/>
            <person name="Priest M."/>
            <person name="Roberts A."/>
            <person name="Saif S."/>
            <person name="Shea T."/>
            <person name="Sisk P."/>
            <person name="Sykes S."/>
            <person name="Wortman J."/>
            <person name="Nusbaum C."/>
            <person name="Birren B."/>
        </authorList>
    </citation>
    <scope>NUCLEOTIDE SEQUENCE [LARGE SCALE GENOMIC DNA]</scope>
    <source>
        <strain evidence="6 7">P1976</strain>
    </source>
</reference>
<name>A0A080ZNS3_PHYNI</name>
<evidence type="ECO:0000256" key="2">
    <source>
        <dbReference type="ARBA" id="ARBA00010400"/>
    </source>
</evidence>
<evidence type="ECO:0000256" key="5">
    <source>
        <dbReference type="RuleBase" id="RU367124"/>
    </source>
</evidence>
<feature type="signal peptide" evidence="5">
    <location>
        <begin position="1"/>
        <end position="20"/>
    </location>
</feature>
<sequence length="285" mass="32120">MRFHYVVLLLAVNIVASIDANSMTTETASLGLSHTVQDNGVSTIRYLRSVATGEEDEERVVVMPGLNSIKKNPVLQNVNKVSNRAKSIITSATLLKWAKQQRSPDLVFKKLKLDKTGSKLFESPAFNMWVTYTNKIFKTDADSVIFTSLSKRYGVAGLMRMTETATKVDSTKGMATKLQNIQLDDWKKLGMSSDDAFKALKLNEKVDDLLTNPNLNTWVKYVELTKKNTRLNTPMIDTFRAHFKDAALLKMFKAAQSNPKTKRMGVHLENSLINIYRLQHLKNTS</sequence>
<comment type="similarity">
    <text evidence="2 5">Belongs to the RxLR effector family.</text>
</comment>
<dbReference type="GO" id="GO:0005576">
    <property type="term" value="C:extracellular region"/>
    <property type="evidence" value="ECO:0007669"/>
    <property type="project" value="UniProtKB-SubCell"/>
</dbReference>
<evidence type="ECO:0000256" key="3">
    <source>
        <dbReference type="ARBA" id="ARBA00022525"/>
    </source>
</evidence>
<dbReference type="InterPro" id="IPR031825">
    <property type="entry name" value="RXLR"/>
</dbReference>
<keyword evidence="3 5" id="KW-0964">Secreted</keyword>
<evidence type="ECO:0000313" key="7">
    <source>
        <dbReference type="Proteomes" id="UP000028582"/>
    </source>
</evidence>
<protein>
    <recommendedName>
        <fullName evidence="5">RxLR effector protein</fullName>
    </recommendedName>
</protein>
<evidence type="ECO:0000256" key="4">
    <source>
        <dbReference type="ARBA" id="ARBA00022729"/>
    </source>
</evidence>
<dbReference type="OrthoDB" id="128332at2759"/>
<dbReference type="Pfam" id="PF16810">
    <property type="entry name" value="RXLR"/>
    <property type="match status" value="1"/>
</dbReference>